<comment type="caution">
    <text evidence="1">The sequence shown here is derived from an EMBL/GenBank/DDBJ whole genome shotgun (WGS) entry which is preliminary data.</text>
</comment>
<dbReference type="OrthoDB" id="5519740at2759"/>
<sequence length="56" mass="6505">KHFEGLTPNISSGFWKMGGGVLEMLKKDVYTENEVWDFSKVQIYPFKCAFRYPVDA</sequence>
<evidence type="ECO:0000313" key="2">
    <source>
        <dbReference type="Proteomes" id="UP000481288"/>
    </source>
</evidence>
<gene>
    <name evidence="1" type="ORF">LCER1_G007780</name>
</gene>
<name>A0A7D8YXC1_9HELO</name>
<dbReference type="EMBL" id="QGMG01001788">
    <property type="protein sequence ID" value="TVY43779.1"/>
    <property type="molecule type" value="Genomic_DNA"/>
</dbReference>
<protein>
    <submittedName>
        <fullName evidence="1">Uncharacterized protein</fullName>
    </submittedName>
</protein>
<dbReference type="Proteomes" id="UP000481288">
    <property type="component" value="Unassembled WGS sequence"/>
</dbReference>
<reference evidence="1 2" key="1">
    <citation type="submission" date="2018-05" db="EMBL/GenBank/DDBJ databases">
        <title>Whole genome sequencing for identification of molecular markers to develop diagnostic detection tools for the regulated plant pathogen Lachnellula willkommii.</title>
        <authorList>
            <person name="Giroux E."/>
            <person name="Bilodeau G."/>
        </authorList>
    </citation>
    <scope>NUCLEOTIDE SEQUENCE [LARGE SCALE GENOMIC DNA]</scope>
    <source>
        <strain evidence="1 2">CBS 625.97</strain>
    </source>
</reference>
<dbReference type="AlphaFoldDB" id="A0A7D8YXC1"/>
<accession>A0A7D8YXC1</accession>
<proteinExistence type="predicted"/>
<evidence type="ECO:0000313" key="1">
    <source>
        <dbReference type="EMBL" id="TVY43779.1"/>
    </source>
</evidence>
<feature type="non-terminal residue" evidence="1">
    <location>
        <position position="1"/>
    </location>
</feature>
<keyword evidence="2" id="KW-1185">Reference proteome</keyword>
<organism evidence="1 2">
    <name type="scientific">Lachnellula cervina</name>
    <dbReference type="NCBI Taxonomy" id="1316786"/>
    <lineage>
        <taxon>Eukaryota</taxon>
        <taxon>Fungi</taxon>
        <taxon>Dikarya</taxon>
        <taxon>Ascomycota</taxon>
        <taxon>Pezizomycotina</taxon>
        <taxon>Leotiomycetes</taxon>
        <taxon>Helotiales</taxon>
        <taxon>Lachnaceae</taxon>
        <taxon>Lachnellula</taxon>
    </lineage>
</organism>